<dbReference type="Pfam" id="PF13511">
    <property type="entry name" value="DUF4124"/>
    <property type="match status" value="1"/>
</dbReference>
<feature type="signal peptide" evidence="2">
    <location>
        <begin position="1"/>
        <end position="21"/>
    </location>
</feature>
<dbReference type="AlphaFoldDB" id="A0A7Z0VQ07"/>
<comment type="caution">
    <text evidence="4">The sequence shown here is derived from an EMBL/GenBank/DDBJ whole genome shotgun (WGS) entry which is preliminary data.</text>
</comment>
<protein>
    <recommendedName>
        <fullName evidence="3">DUF4124 domain-containing protein</fullName>
    </recommendedName>
</protein>
<feature type="chain" id="PRO_5030663928" description="DUF4124 domain-containing protein" evidence="2">
    <location>
        <begin position="22"/>
        <end position="156"/>
    </location>
</feature>
<keyword evidence="5" id="KW-1185">Reference proteome</keyword>
<feature type="compositionally biased region" description="Basic and acidic residues" evidence="1">
    <location>
        <begin position="106"/>
        <end position="119"/>
    </location>
</feature>
<evidence type="ECO:0000256" key="2">
    <source>
        <dbReference type="SAM" id="SignalP"/>
    </source>
</evidence>
<dbReference type="InterPro" id="IPR025392">
    <property type="entry name" value="DUF4124"/>
</dbReference>
<evidence type="ECO:0000259" key="3">
    <source>
        <dbReference type="Pfam" id="PF13511"/>
    </source>
</evidence>
<dbReference type="Proteomes" id="UP000094769">
    <property type="component" value="Unassembled WGS sequence"/>
</dbReference>
<proteinExistence type="predicted"/>
<feature type="compositionally biased region" description="Basic and acidic residues" evidence="1">
    <location>
        <begin position="82"/>
        <end position="98"/>
    </location>
</feature>
<gene>
    <name evidence="4" type="ORF">CODIS_03400</name>
</gene>
<feature type="domain" description="DUF4124" evidence="3">
    <location>
        <begin position="12"/>
        <end position="61"/>
    </location>
</feature>
<dbReference type="RefSeq" id="WP_069120988.1">
    <property type="nucleotide sequence ID" value="NZ_MARB01000002.1"/>
</dbReference>
<evidence type="ECO:0000313" key="4">
    <source>
        <dbReference type="EMBL" id="ODJ89241.1"/>
    </source>
</evidence>
<keyword evidence="2" id="KW-0732">Signal</keyword>
<evidence type="ECO:0000256" key="1">
    <source>
        <dbReference type="SAM" id="MobiDB-lite"/>
    </source>
</evidence>
<accession>A0A7Z0VQ07</accession>
<reference evidence="4 5" key="1">
    <citation type="submission" date="2016-06" db="EMBL/GenBank/DDBJ databases">
        <title>Genome sequence of endosymbiont of Candidatus Endolucinida thiodiazotropha.</title>
        <authorList>
            <person name="Poehlein A."/>
            <person name="Koenig S."/>
            <person name="Heiden S.E."/>
            <person name="Thuermer A."/>
            <person name="Voget S."/>
            <person name="Daniel R."/>
            <person name="Markert S."/>
            <person name="Gros O."/>
            <person name="Schweder T."/>
        </authorList>
    </citation>
    <scope>NUCLEOTIDE SEQUENCE [LARGE SCALE GENOMIC DNA]</scope>
    <source>
        <strain evidence="4 5">COS</strain>
    </source>
</reference>
<name>A0A7Z0VQ07_9GAMM</name>
<feature type="region of interest" description="Disordered" evidence="1">
    <location>
        <begin position="82"/>
        <end position="129"/>
    </location>
</feature>
<evidence type="ECO:0000313" key="5">
    <source>
        <dbReference type="Proteomes" id="UP000094769"/>
    </source>
</evidence>
<sequence length="156" mass="17672">MDIRITVLASLIAALPALLQAGDVYRSVDAEGNVTYTDTPPKTDSTVEKIEIQPGPSEASRLDTEERNAAIRKAMEEARAKRLEKKASREERLSKAREELEDAEADLERTKELGDDDRQYLSGGRSRIKPEYFDRIKEAEDKVEAARKNFKEIRGY</sequence>
<dbReference type="EMBL" id="MARB01000002">
    <property type="protein sequence ID" value="ODJ89241.1"/>
    <property type="molecule type" value="Genomic_DNA"/>
</dbReference>
<organism evidence="4 5">
    <name type="scientific">Candidatus Thiodiazotropha endolucinida</name>
    <dbReference type="NCBI Taxonomy" id="1655433"/>
    <lineage>
        <taxon>Bacteria</taxon>
        <taxon>Pseudomonadati</taxon>
        <taxon>Pseudomonadota</taxon>
        <taxon>Gammaproteobacteria</taxon>
        <taxon>Chromatiales</taxon>
        <taxon>Sedimenticolaceae</taxon>
        <taxon>Candidatus Thiodiazotropha</taxon>
    </lineage>
</organism>
<dbReference type="OrthoDB" id="6366673at2"/>